<dbReference type="GO" id="GO:0020037">
    <property type="term" value="F:heme binding"/>
    <property type="evidence" value="ECO:0007669"/>
    <property type="project" value="InterPro"/>
</dbReference>
<evidence type="ECO:0000256" key="2">
    <source>
        <dbReference type="ARBA" id="ARBA00022723"/>
    </source>
</evidence>
<keyword evidence="8" id="KW-1185">Reference proteome</keyword>
<reference evidence="7 8" key="2">
    <citation type="submission" date="2019-01" db="EMBL/GenBank/DDBJ databases">
        <title>Tautonia sociabilis, a novel thermotolerant planctomycete of Isosphaeraceae family, isolated from a 4000 m deep subterranean habitat.</title>
        <authorList>
            <person name="Kovaleva O.L."/>
            <person name="Elcheninov A.G."/>
            <person name="Van Heerden E."/>
            <person name="Toshchakov S.V."/>
            <person name="Novikov A."/>
            <person name="Bonch-Osmolovskaya E.A."/>
            <person name="Kublanov I.V."/>
        </authorList>
    </citation>
    <scope>NUCLEOTIDE SEQUENCE [LARGE SCALE GENOMIC DNA]</scope>
    <source>
        <strain evidence="7 8">GM2012</strain>
    </source>
</reference>
<organism evidence="7 8">
    <name type="scientific">Tautonia sociabilis</name>
    <dbReference type="NCBI Taxonomy" id="2080755"/>
    <lineage>
        <taxon>Bacteria</taxon>
        <taxon>Pseudomonadati</taxon>
        <taxon>Planctomycetota</taxon>
        <taxon>Planctomycetia</taxon>
        <taxon>Isosphaerales</taxon>
        <taxon>Isosphaeraceae</taxon>
        <taxon>Tautonia</taxon>
    </lineage>
</organism>
<feature type="region of interest" description="Disordered" evidence="5">
    <location>
        <begin position="517"/>
        <end position="552"/>
    </location>
</feature>
<comment type="caution">
    <text evidence="7">The sequence shown here is derived from an EMBL/GenBank/DDBJ whole genome shotgun (WGS) entry which is preliminary data.</text>
</comment>
<dbReference type="SUPFAM" id="SSF46626">
    <property type="entry name" value="Cytochrome c"/>
    <property type="match status" value="2"/>
</dbReference>
<accession>A0A432MIY5</accession>
<dbReference type="PANTHER" id="PTHR33751:SF1">
    <property type="entry name" value="CBB3-TYPE CYTOCHROME C OXIDASE SUBUNIT FIXP"/>
    <property type="match status" value="1"/>
</dbReference>
<evidence type="ECO:0000256" key="4">
    <source>
        <dbReference type="PROSITE-ProRule" id="PRU00433"/>
    </source>
</evidence>
<dbReference type="InterPro" id="IPR036909">
    <property type="entry name" value="Cyt_c-like_dom_sf"/>
</dbReference>
<evidence type="ECO:0000256" key="1">
    <source>
        <dbReference type="ARBA" id="ARBA00022617"/>
    </source>
</evidence>
<dbReference type="InterPro" id="IPR009056">
    <property type="entry name" value="Cyt_c-like_dom"/>
</dbReference>
<keyword evidence="3 4" id="KW-0408">Iron</keyword>
<keyword evidence="2 4" id="KW-0479">Metal-binding</keyword>
<feature type="domain" description="Cytochrome c" evidence="6">
    <location>
        <begin position="375"/>
        <end position="511"/>
    </location>
</feature>
<dbReference type="PROSITE" id="PS51007">
    <property type="entry name" value="CYTC"/>
    <property type="match status" value="2"/>
</dbReference>
<evidence type="ECO:0000313" key="7">
    <source>
        <dbReference type="EMBL" id="RUL87190.1"/>
    </source>
</evidence>
<keyword evidence="1 4" id="KW-0349">Heme</keyword>
<dbReference type="AlphaFoldDB" id="A0A432MIY5"/>
<feature type="compositionally biased region" description="Basic and acidic residues" evidence="5">
    <location>
        <begin position="12"/>
        <end position="43"/>
    </location>
</feature>
<evidence type="ECO:0000256" key="3">
    <source>
        <dbReference type="ARBA" id="ARBA00023004"/>
    </source>
</evidence>
<gene>
    <name evidence="7" type="ORF">TsocGM_13235</name>
</gene>
<name>A0A432MIY5_9BACT</name>
<evidence type="ECO:0000259" key="6">
    <source>
        <dbReference type="PROSITE" id="PS51007"/>
    </source>
</evidence>
<feature type="region of interest" description="Disordered" evidence="5">
    <location>
        <begin position="1"/>
        <end position="92"/>
    </location>
</feature>
<evidence type="ECO:0000313" key="8">
    <source>
        <dbReference type="Proteomes" id="UP000280296"/>
    </source>
</evidence>
<feature type="domain" description="Cytochrome c" evidence="6">
    <location>
        <begin position="212"/>
        <end position="307"/>
    </location>
</feature>
<protein>
    <submittedName>
        <fullName evidence="7">Cytochrome c</fullName>
    </submittedName>
</protein>
<proteinExistence type="predicted"/>
<dbReference type="GO" id="GO:0046872">
    <property type="term" value="F:metal ion binding"/>
    <property type="evidence" value="ECO:0007669"/>
    <property type="project" value="UniProtKB-KW"/>
</dbReference>
<dbReference type="Gene3D" id="1.10.760.10">
    <property type="entry name" value="Cytochrome c-like domain"/>
    <property type="match status" value="2"/>
</dbReference>
<feature type="compositionally biased region" description="Low complexity" evidence="5">
    <location>
        <begin position="525"/>
        <end position="552"/>
    </location>
</feature>
<reference evidence="7 8" key="1">
    <citation type="submission" date="2018-12" db="EMBL/GenBank/DDBJ databases">
        <authorList>
            <person name="Toschakov S.V."/>
        </authorList>
    </citation>
    <scope>NUCLEOTIDE SEQUENCE [LARGE SCALE GENOMIC DNA]</scope>
    <source>
        <strain evidence="7 8">GM2012</strain>
    </source>
</reference>
<dbReference type="EMBL" id="RYZH01000024">
    <property type="protein sequence ID" value="RUL87190.1"/>
    <property type="molecule type" value="Genomic_DNA"/>
</dbReference>
<dbReference type="Pfam" id="PF13442">
    <property type="entry name" value="Cytochrome_CBB3"/>
    <property type="match status" value="1"/>
</dbReference>
<sequence>MPKWLNGLNWPKSDRALSRLPGADRMEPRDSGGPPRDRPRTPRSDPPPSARSIESPPFHDRHGSPRWTSSGLADDDGPPRGARRPIPGAALGEGSRVMGAWRHRRQHRQRWLGLLTVGIGAIALAGCSEPEPVLFSHDARLSGEEFAEKPNSRRAIETIVDEMFGPSPALLKVPEGTGLPRGGRRLAGLVREPGSDQVVPVTYRPPGAEQPVRLEGGQALYHRHCLHCHGVSGDGQGPTAPFLYPRPRDYRRGLYKFTSTDYGKKPTRDDLRRTISNGIDGTSMPAFRAQLEPIEIEQLIDYVIFLSLRGEVERALIEEASFFADEDLAGEEGMEELRLIAEDLAQGVIFPNWRDAMDPGAVVQPLSPRVASTPESIARGRDLFLGTSADVKLECVGCHGASGKGDGNSWIDPETFNRYVFLENHDPTDRGALEKLREIAEQRQRRWGDDWGDPLRPADLNRGVYKGGRRPIDLYWRIATGITGTPMPAHVTTLRDPDDLWHLVNFVLALPQQPELLRPDRARRPTGSAAAATAAAGPGSGATAGSAATASR</sequence>
<evidence type="ECO:0000256" key="5">
    <source>
        <dbReference type="SAM" id="MobiDB-lite"/>
    </source>
</evidence>
<dbReference type="PANTHER" id="PTHR33751">
    <property type="entry name" value="CBB3-TYPE CYTOCHROME C OXIDASE SUBUNIT FIXP"/>
    <property type="match status" value="1"/>
</dbReference>
<dbReference type="GO" id="GO:0009055">
    <property type="term" value="F:electron transfer activity"/>
    <property type="evidence" value="ECO:0007669"/>
    <property type="project" value="InterPro"/>
</dbReference>
<dbReference type="InterPro" id="IPR050597">
    <property type="entry name" value="Cytochrome_c_Oxidase_Subunit"/>
</dbReference>
<dbReference type="Proteomes" id="UP000280296">
    <property type="component" value="Unassembled WGS sequence"/>
</dbReference>